<dbReference type="Pfam" id="PF13508">
    <property type="entry name" value="Acetyltransf_7"/>
    <property type="match status" value="1"/>
</dbReference>
<name>A0A1H6E1E0_9ACTN</name>
<sequence>MGMVYATPPIRWLDGQTAAQRASLVEALVEIELLAVAADHRGRGVGNCLLDAAQVAAREAGTRKRRQEVTVGRRRSRVLRSRSVMPLHTPNAMRWSRA</sequence>
<keyword evidence="4" id="KW-1185">Reference proteome</keyword>
<gene>
    <name evidence="2" type="ORF">SAMN05216223_1163</name>
    <name evidence="3" type="ORF">SAMN05216223_1233</name>
</gene>
<dbReference type="SUPFAM" id="SSF55729">
    <property type="entry name" value="Acyl-CoA N-acyltransferases (Nat)"/>
    <property type="match status" value="1"/>
</dbReference>
<keyword evidence="3" id="KW-0808">Transferase</keyword>
<dbReference type="GO" id="GO:0016747">
    <property type="term" value="F:acyltransferase activity, transferring groups other than amino-acyl groups"/>
    <property type="evidence" value="ECO:0007669"/>
    <property type="project" value="InterPro"/>
</dbReference>
<evidence type="ECO:0000313" key="2">
    <source>
        <dbReference type="EMBL" id="SEG85192.1"/>
    </source>
</evidence>
<organism evidence="3 4">
    <name type="scientific">Actinacidiphila yanglinensis</name>
    <dbReference type="NCBI Taxonomy" id="310779"/>
    <lineage>
        <taxon>Bacteria</taxon>
        <taxon>Bacillati</taxon>
        <taxon>Actinomycetota</taxon>
        <taxon>Actinomycetes</taxon>
        <taxon>Kitasatosporales</taxon>
        <taxon>Streptomycetaceae</taxon>
        <taxon>Actinacidiphila</taxon>
    </lineage>
</organism>
<feature type="domain" description="N-acetyltransferase" evidence="1">
    <location>
        <begin position="28"/>
        <end position="63"/>
    </location>
</feature>
<dbReference type="Gene3D" id="3.40.630.30">
    <property type="match status" value="1"/>
</dbReference>
<dbReference type="EMBL" id="FNVU01000023">
    <property type="protein sequence ID" value="SEG90994.1"/>
    <property type="molecule type" value="Genomic_DNA"/>
</dbReference>
<dbReference type="EMBL" id="FNVU01000016">
    <property type="protein sequence ID" value="SEG85192.1"/>
    <property type="molecule type" value="Genomic_DNA"/>
</dbReference>
<evidence type="ECO:0000313" key="4">
    <source>
        <dbReference type="Proteomes" id="UP000236754"/>
    </source>
</evidence>
<protein>
    <submittedName>
        <fullName evidence="3">Acetyltransferase (GNAT) family protein</fullName>
    </submittedName>
</protein>
<dbReference type="AlphaFoldDB" id="A0A1H6E1E0"/>
<dbReference type="Proteomes" id="UP000236754">
    <property type="component" value="Unassembled WGS sequence"/>
</dbReference>
<evidence type="ECO:0000259" key="1">
    <source>
        <dbReference type="Pfam" id="PF13508"/>
    </source>
</evidence>
<evidence type="ECO:0000313" key="3">
    <source>
        <dbReference type="EMBL" id="SEG90994.1"/>
    </source>
</evidence>
<proteinExistence type="predicted"/>
<accession>A0A1H6E1E0</accession>
<dbReference type="InterPro" id="IPR016181">
    <property type="entry name" value="Acyl_CoA_acyltransferase"/>
</dbReference>
<reference evidence="3 4" key="1">
    <citation type="submission" date="2016-10" db="EMBL/GenBank/DDBJ databases">
        <authorList>
            <person name="de Groot N.N."/>
        </authorList>
    </citation>
    <scope>NUCLEOTIDE SEQUENCE [LARGE SCALE GENOMIC DNA]</scope>
    <source>
        <strain evidence="3 4">CGMCC 4.2023</strain>
    </source>
</reference>
<dbReference type="InterPro" id="IPR000182">
    <property type="entry name" value="GNAT_dom"/>
</dbReference>
<dbReference type="CDD" id="cd04301">
    <property type="entry name" value="NAT_SF"/>
    <property type="match status" value="1"/>
</dbReference>